<feature type="non-terminal residue" evidence="1">
    <location>
        <position position="1"/>
    </location>
</feature>
<protein>
    <submittedName>
        <fullName evidence="1">Uncharacterized protein</fullName>
    </submittedName>
</protein>
<comment type="caution">
    <text evidence="1">The sequence shown here is derived from an EMBL/GenBank/DDBJ whole genome shotgun (WGS) entry which is preliminary data.</text>
</comment>
<keyword evidence="2" id="KW-1185">Reference proteome</keyword>
<reference evidence="1 2" key="1">
    <citation type="submission" date="2019-03" db="EMBL/GenBank/DDBJ databases">
        <title>Whole genome sequence of a novel Rubrobacter taiwanensis strain, isolated from Yellowstone National Park.</title>
        <authorList>
            <person name="Freed S."/>
            <person name="Ramaley R.F."/>
            <person name="Kyndt J.A."/>
        </authorList>
    </citation>
    <scope>NUCLEOTIDE SEQUENCE [LARGE SCALE GENOMIC DNA]</scope>
    <source>
        <strain evidence="1 2">Yellowstone</strain>
    </source>
</reference>
<accession>A0A4R1B925</accession>
<dbReference type="AlphaFoldDB" id="A0A4R1B925"/>
<sequence>QQQQQPAGLQEKARALIQLTVSEVRKLVCRLVLFRRPPPREEVLRWSVWRRQHQAVARRCHYKRRGVLLA</sequence>
<name>A0A4R1B925_9ACTN</name>
<organism evidence="1 2">
    <name type="scientific">Rubrobacter taiwanensis</name>
    <dbReference type="NCBI Taxonomy" id="185139"/>
    <lineage>
        <taxon>Bacteria</taxon>
        <taxon>Bacillati</taxon>
        <taxon>Actinomycetota</taxon>
        <taxon>Rubrobacteria</taxon>
        <taxon>Rubrobacterales</taxon>
        <taxon>Rubrobacteraceae</taxon>
        <taxon>Rubrobacter</taxon>
    </lineage>
</organism>
<evidence type="ECO:0000313" key="1">
    <source>
        <dbReference type="EMBL" id="TCJ13009.1"/>
    </source>
</evidence>
<dbReference type="Proteomes" id="UP000295244">
    <property type="component" value="Unassembled WGS sequence"/>
</dbReference>
<dbReference type="EMBL" id="SKBU01000043">
    <property type="protein sequence ID" value="TCJ13009.1"/>
    <property type="molecule type" value="Genomic_DNA"/>
</dbReference>
<evidence type="ECO:0000313" key="2">
    <source>
        <dbReference type="Proteomes" id="UP000295244"/>
    </source>
</evidence>
<gene>
    <name evidence="1" type="ORF">E0L93_15385</name>
</gene>
<proteinExistence type="predicted"/>